<evidence type="ECO:0000256" key="4">
    <source>
        <dbReference type="SAM" id="MobiDB-lite"/>
    </source>
</evidence>
<dbReference type="STRING" id="67285.AQI88_18275"/>
<dbReference type="PANTHER" id="PTHR42827:SF1">
    <property type="entry name" value="IRON-SULFUR CLUSTER-BINDING PROTEIN"/>
    <property type="match status" value="1"/>
</dbReference>
<keyword evidence="2" id="KW-0408">Iron</keyword>
<dbReference type="PANTHER" id="PTHR42827">
    <property type="entry name" value="IRON-SULFUR CLUSTER-BINDING PROTEIN-RELATED"/>
    <property type="match status" value="1"/>
</dbReference>
<reference evidence="6 7" key="1">
    <citation type="submission" date="2015-10" db="EMBL/GenBank/DDBJ databases">
        <title>Draft genome sequence of Streptomyces cellostaticus DSM 40189, type strain for the species Streptomyces cellostaticus.</title>
        <authorList>
            <person name="Ruckert C."/>
            <person name="Winkler A."/>
            <person name="Kalinowski J."/>
            <person name="Kampfer P."/>
            <person name="Glaeser S."/>
        </authorList>
    </citation>
    <scope>NUCLEOTIDE SEQUENCE [LARGE SCALE GENOMIC DNA]</scope>
    <source>
        <strain evidence="6 7">DSM 40189</strain>
    </source>
</reference>
<dbReference type="GO" id="GO:0046872">
    <property type="term" value="F:metal ion binding"/>
    <property type="evidence" value="ECO:0007669"/>
    <property type="project" value="UniProtKB-KW"/>
</dbReference>
<gene>
    <name evidence="6" type="ORF">AQI88_18275</name>
</gene>
<accession>A0A101NKU6</accession>
<evidence type="ECO:0000259" key="5">
    <source>
        <dbReference type="PROSITE" id="PS51379"/>
    </source>
</evidence>
<protein>
    <submittedName>
        <fullName evidence="6">(4Fe-4S)-binding protein</fullName>
    </submittedName>
</protein>
<dbReference type="OrthoDB" id="9815745at2"/>
<dbReference type="Pfam" id="PF00037">
    <property type="entry name" value="Fer4"/>
    <property type="match status" value="1"/>
</dbReference>
<dbReference type="PROSITE" id="PS51379">
    <property type="entry name" value="4FE4S_FER_2"/>
    <property type="match status" value="1"/>
</dbReference>
<evidence type="ECO:0000256" key="3">
    <source>
        <dbReference type="ARBA" id="ARBA00023014"/>
    </source>
</evidence>
<keyword evidence="7" id="KW-1185">Reference proteome</keyword>
<dbReference type="InterPro" id="IPR017896">
    <property type="entry name" value="4Fe4S_Fe-S-bd"/>
</dbReference>
<name>A0A101NKU6_9ACTN</name>
<dbReference type="PROSITE" id="PS00198">
    <property type="entry name" value="4FE4S_FER_1"/>
    <property type="match status" value="1"/>
</dbReference>
<evidence type="ECO:0000313" key="6">
    <source>
        <dbReference type="EMBL" id="KUM95156.1"/>
    </source>
</evidence>
<feature type="domain" description="4Fe-4S ferredoxin-type" evidence="5">
    <location>
        <begin position="201"/>
        <end position="230"/>
    </location>
</feature>
<dbReference type="Gene3D" id="3.30.70.3270">
    <property type="match status" value="1"/>
</dbReference>
<comment type="caution">
    <text evidence="6">The sequence shown here is derived from an EMBL/GenBank/DDBJ whole genome shotgun (WGS) entry which is preliminary data.</text>
</comment>
<organism evidence="6 7">
    <name type="scientific">Streptomyces cellostaticus</name>
    <dbReference type="NCBI Taxonomy" id="67285"/>
    <lineage>
        <taxon>Bacteria</taxon>
        <taxon>Bacillati</taxon>
        <taxon>Actinomycetota</taxon>
        <taxon>Actinomycetes</taxon>
        <taxon>Kitasatosporales</taxon>
        <taxon>Streptomycetaceae</taxon>
        <taxon>Streptomyces</taxon>
    </lineage>
</organism>
<dbReference type="GO" id="GO:0051536">
    <property type="term" value="F:iron-sulfur cluster binding"/>
    <property type="evidence" value="ECO:0007669"/>
    <property type="project" value="UniProtKB-KW"/>
</dbReference>
<dbReference type="InterPro" id="IPR017900">
    <property type="entry name" value="4Fe4S_Fe_S_CS"/>
</dbReference>
<proteinExistence type="predicted"/>
<evidence type="ECO:0000256" key="2">
    <source>
        <dbReference type="ARBA" id="ARBA00023004"/>
    </source>
</evidence>
<dbReference type="AlphaFoldDB" id="A0A101NKU6"/>
<dbReference type="Proteomes" id="UP000054241">
    <property type="component" value="Unassembled WGS sequence"/>
</dbReference>
<evidence type="ECO:0000313" key="7">
    <source>
        <dbReference type="Proteomes" id="UP000054241"/>
    </source>
</evidence>
<dbReference type="SUPFAM" id="SSF46548">
    <property type="entry name" value="alpha-helical ferredoxin"/>
    <property type="match status" value="1"/>
</dbReference>
<dbReference type="EMBL" id="LMWL01000033">
    <property type="protein sequence ID" value="KUM95156.1"/>
    <property type="molecule type" value="Genomic_DNA"/>
</dbReference>
<keyword evidence="3" id="KW-0411">Iron-sulfur</keyword>
<dbReference type="RefSeq" id="WP_066999975.1">
    <property type="nucleotide sequence ID" value="NZ_BNDU01000002.1"/>
</dbReference>
<sequence length="366" mass="40171">MNEQHTTERTESPRLPAKLAAHPSVQAVLARRETGEAVRPSPVIDAGWLRELCLAAGADDAAAVSLDHADLAGEREHALAALPGTRTLVSLVVRMNRDNYRSPARSVANQEFHQTDEQVNHAARTVVQALQDAGHRALNPSAGFPQEMERFPGRIWVVSHKTVAVAAGLGVMGLHRNVIHPRFGNFVLLATVLVDAEVSEHGQALDYNPCIDCKLCVAACPIGAIKKNGDFDFFACVTHNYREFMSGFTEWVQTVADSEDASDFRSRVTDPENASMWQSLSFKPSYKSGYCVAVCPGGEDVLGPYLDDRKQFMDTVLRPLQDKAETLYVIPGSDAQRYAERRFPHKPTKEVTGGWRPPAQSDPGTI</sequence>
<evidence type="ECO:0000256" key="1">
    <source>
        <dbReference type="ARBA" id="ARBA00022723"/>
    </source>
</evidence>
<feature type="region of interest" description="Disordered" evidence="4">
    <location>
        <begin position="345"/>
        <end position="366"/>
    </location>
</feature>
<keyword evidence="1" id="KW-0479">Metal-binding</keyword>